<protein>
    <recommendedName>
        <fullName evidence="9">Pantetheine-phosphate adenylyltransferase</fullName>
        <ecNumber evidence="9">2.7.7.3</ecNumber>
    </recommendedName>
</protein>
<dbReference type="InterPro" id="IPR004821">
    <property type="entry name" value="Cyt_trans-like"/>
</dbReference>
<evidence type="ECO:0000256" key="5">
    <source>
        <dbReference type="ARBA" id="ARBA00022840"/>
    </source>
</evidence>
<comment type="caution">
    <text evidence="11">The sequence shown here is derived from an EMBL/GenBank/DDBJ whole genome shotgun (WGS) entry which is preliminary data.</text>
</comment>
<dbReference type="Gene3D" id="3.40.50.620">
    <property type="entry name" value="HUPs"/>
    <property type="match status" value="1"/>
</dbReference>
<evidence type="ECO:0000256" key="9">
    <source>
        <dbReference type="NCBIfam" id="TIGR01510"/>
    </source>
</evidence>
<name>A0ABQ3Y8H3_9ACTN</name>
<dbReference type="Proteomes" id="UP000609879">
    <property type="component" value="Unassembled WGS sequence"/>
</dbReference>
<keyword evidence="6" id="KW-0460">Magnesium</keyword>
<dbReference type="RefSeq" id="WP_203768093.1">
    <property type="nucleotide sequence ID" value="NZ_BAAABO010000007.1"/>
</dbReference>
<keyword evidence="12" id="KW-1185">Reference proteome</keyword>
<dbReference type="PANTHER" id="PTHR21342">
    <property type="entry name" value="PHOSPHOPANTETHEINE ADENYLYLTRANSFERASE"/>
    <property type="match status" value="1"/>
</dbReference>
<keyword evidence="2" id="KW-0808">Transferase</keyword>
<dbReference type="NCBIfam" id="TIGR00125">
    <property type="entry name" value="cyt_tran_rel"/>
    <property type="match status" value="1"/>
</dbReference>
<gene>
    <name evidence="11" type="primary">coaD_2</name>
    <name evidence="11" type="ORF">Ade02nite_47960</name>
</gene>
<keyword evidence="4" id="KW-0547">Nucleotide-binding</keyword>
<dbReference type="PANTHER" id="PTHR21342:SF1">
    <property type="entry name" value="PHOSPHOPANTETHEINE ADENYLYLTRANSFERASE"/>
    <property type="match status" value="1"/>
</dbReference>
<dbReference type="NCBIfam" id="TIGR01510">
    <property type="entry name" value="coaD_prev_kdtB"/>
    <property type="match status" value="1"/>
</dbReference>
<dbReference type="PRINTS" id="PR01020">
    <property type="entry name" value="LPSBIOSNTHSS"/>
</dbReference>
<keyword evidence="7" id="KW-0173">Coenzyme A biosynthesis</keyword>
<dbReference type="EC" id="2.7.7.3" evidence="9"/>
<dbReference type="InterPro" id="IPR001980">
    <property type="entry name" value="PPAT"/>
</dbReference>
<evidence type="ECO:0000256" key="6">
    <source>
        <dbReference type="ARBA" id="ARBA00022842"/>
    </source>
</evidence>
<evidence type="ECO:0000256" key="2">
    <source>
        <dbReference type="ARBA" id="ARBA00022679"/>
    </source>
</evidence>
<evidence type="ECO:0000256" key="3">
    <source>
        <dbReference type="ARBA" id="ARBA00022695"/>
    </source>
</evidence>
<keyword evidence="1" id="KW-0963">Cytoplasm</keyword>
<accession>A0ABQ3Y8H3</accession>
<dbReference type="SUPFAM" id="SSF52374">
    <property type="entry name" value="Nucleotidylyl transferase"/>
    <property type="match status" value="1"/>
</dbReference>
<organism evidence="11 12">
    <name type="scientific">Paractinoplanes deccanensis</name>
    <dbReference type="NCBI Taxonomy" id="113561"/>
    <lineage>
        <taxon>Bacteria</taxon>
        <taxon>Bacillati</taxon>
        <taxon>Actinomycetota</taxon>
        <taxon>Actinomycetes</taxon>
        <taxon>Micromonosporales</taxon>
        <taxon>Micromonosporaceae</taxon>
        <taxon>Paractinoplanes</taxon>
    </lineage>
</organism>
<comment type="catalytic activity">
    <reaction evidence="8">
        <text>(R)-4'-phosphopantetheine + ATP + H(+) = 3'-dephospho-CoA + diphosphate</text>
        <dbReference type="Rhea" id="RHEA:19801"/>
        <dbReference type="ChEBI" id="CHEBI:15378"/>
        <dbReference type="ChEBI" id="CHEBI:30616"/>
        <dbReference type="ChEBI" id="CHEBI:33019"/>
        <dbReference type="ChEBI" id="CHEBI:57328"/>
        <dbReference type="ChEBI" id="CHEBI:61723"/>
        <dbReference type="EC" id="2.7.7.3"/>
    </reaction>
</comment>
<keyword evidence="3 11" id="KW-0548">Nucleotidyltransferase</keyword>
<sequence length="135" mass="14493">MLRAVYPGTFDPLTPGHLDIADRARLLVGHLTLLVAVNSAKQPTRDEARRAEAVRAALPPDWDNVDVTAWTGLTATFCHEHAVDVIIRGVRNAQDVRHEQELAAMNQSLGVDTLLIAARPALATVSSTAARALGV</sequence>
<evidence type="ECO:0000256" key="4">
    <source>
        <dbReference type="ARBA" id="ARBA00022741"/>
    </source>
</evidence>
<evidence type="ECO:0000313" key="11">
    <source>
        <dbReference type="EMBL" id="GID76155.1"/>
    </source>
</evidence>
<evidence type="ECO:0000256" key="8">
    <source>
        <dbReference type="ARBA" id="ARBA00029346"/>
    </source>
</evidence>
<evidence type="ECO:0000259" key="10">
    <source>
        <dbReference type="Pfam" id="PF01467"/>
    </source>
</evidence>
<dbReference type="InterPro" id="IPR014729">
    <property type="entry name" value="Rossmann-like_a/b/a_fold"/>
</dbReference>
<dbReference type="GO" id="GO:0016779">
    <property type="term" value="F:nucleotidyltransferase activity"/>
    <property type="evidence" value="ECO:0007669"/>
    <property type="project" value="UniProtKB-KW"/>
</dbReference>
<keyword evidence="5" id="KW-0067">ATP-binding</keyword>
<reference evidence="11 12" key="1">
    <citation type="submission" date="2021-01" db="EMBL/GenBank/DDBJ databases">
        <title>Whole genome shotgun sequence of Actinoplanes deccanensis NBRC 13994.</title>
        <authorList>
            <person name="Komaki H."/>
            <person name="Tamura T."/>
        </authorList>
    </citation>
    <scope>NUCLEOTIDE SEQUENCE [LARGE SCALE GENOMIC DNA]</scope>
    <source>
        <strain evidence="11 12">NBRC 13994</strain>
    </source>
</reference>
<dbReference type="EMBL" id="BOMI01000092">
    <property type="protein sequence ID" value="GID76155.1"/>
    <property type="molecule type" value="Genomic_DNA"/>
</dbReference>
<feature type="domain" description="Cytidyltransferase-like" evidence="10">
    <location>
        <begin position="5"/>
        <end position="132"/>
    </location>
</feature>
<proteinExistence type="predicted"/>
<evidence type="ECO:0000256" key="7">
    <source>
        <dbReference type="ARBA" id="ARBA00022993"/>
    </source>
</evidence>
<evidence type="ECO:0000256" key="1">
    <source>
        <dbReference type="ARBA" id="ARBA00022490"/>
    </source>
</evidence>
<evidence type="ECO:0000313" key="12">
    <source>
        <dbReference type="Proteomes" id="UP000609879"/>
    </source>
</evidence>
<dbReference type="Pfam" id="PF01467">
    <property type="entry name" value="CTP_transf_like"/>
    <property type="match status" value="1"/>
</dbReference>